<dbReference type="Proteomes" id="UP001445076">
    <property type="component" value="Unassembled WGS sequence"/>
</dbReference>
<protein>
    <submittedName>
        <fullName evidence="1">Uncharacterized protein</fullName>
    </submittedName>
</protein>
<organism evidence="1 2">
    <name type="scientific">Cherax quadricarinatus</name>
    <name type="common">Australian red claw crayfish</name>
    <dbReference type="NCBI Taxonomy" id="27406"/>
    <lineage>
        <taxon>Eukaryota</taxon>
        <taxon>Metazoa</taxon>
        <taxon>Ecdysozoa</taxon>
        <taxon>Arthropoda</taxon>
        <taxon>Crustacea</taxon>
        <taxon>Multicrustacea</taxon>
        <taxon>Malacostraca</taxon>
        <taxon>Eumalacostraca</taxon>
        <taxon>Eucarida</taxon>
        <taxon>Decapoda</taxon>
        <taxon>Pleocyemata</taxon>
        <taxon>Astacidea</taxon>
        <taxon>Parastacoidea</taxon>
        <taxon>Parastacidae</taxon>
        <taxon>Cherax</taxon>
    </lineage>
</organism>
<reference evidence="1 2" key="1">
    <citation type="journal article" date="2024" name="BMC Genomics">
        <title>Genome assembly of redclaw crayfish (Cherax quadricarinatus) provides insights into its immune adaptation and hypoxia tolerance.</title>
        <authorList>
            <person name="Liu Z."/>
            <person name="Zheng J."/>
            <person name="Li H."/>
            <person name="Fang K."/>
            <person name="Wang S."/>
            <person name="He J."/>
            <person name="Zhou D."/>
            <person name="Weng S."/>
            <person name="Chi M."/>
            <person name="Gu Z."/>
            <person name="He J."/>
            <person name="Li F."/>
            <person name="Wang M."/>
        </authorList>
    </citation>
    <scope>NUCLEOTIDE SEQUENCE [LARGE SCALE GENOMIC DNA]</scope>
    <source>
        <strain evidence="1">ZL_2023a</strain>
    </source>
</reference>
<accession>A0AAW0WNE9</accession>
<name>A0AAW0WNE9_CHEQU</name>
<evidence type="ECO:0000313" key="2">
    <source>
        <dbReference type="Proteomes" id="UP001445076"/>
    </source>
</evidence>
<keyword evidence="2" id="KW-1185">Reference proteome</keyword>
<gene>
    <name evidence="1" type="ORF">OTU49_007079</name>
</gene>
<dbReference type="EMBL" id="JARKIK010000057">
    <property type="protein sequence ID" value="KAK8732410.1"/>
    <property type="molecule type" value="Genomic_DNA"/>
</dbReference>
<dbReference type="AlphaFoldDB" id="A0AAW0WNE9"/>
<proteinExistence type="predicted"/>
<sequence length="111" mass="12828">MRINFIGYEACQQFMGHYSQASRTLKFKNTFVPKIGIKRNFVYIFTESYGDPGVRIASYDQLPAHNKTYFLNFSVVILYKTCDNTTEQCRHTAKTISTTQSLSVQQIYTCV</sequence>
<evidence type="ECO:0000313" key="1">
    <source>
        <dbReference type="EMBL" id="KAK8732410.1"/>
    </source>
</evidence>
<comment type="caution">
    <text evidence="1">The sequence shown here is derived from an EMBL/GenBank/DDBJ whole genome shotgun (WGS) entry which is preliminary data.</text>
</comment>